<accession>A0ABD4LIF6</accession>
<reference evidence="1 2" key="1">
    <citation type="submission" date="2020-12" db="EMBL/GenBank/DDBJ databases">
        <title>Genome assembly for a thermostable protease producing Bacillus cereus MAKP1 strain isolated from chicken gut.</title>
        <authorList>
            <person name="Malaviya A."/>
        </authorList>
    </citation>
    <scope>NUCLEOTIDE SEQUENCE [LARGE SCALE GENOMIC DNA]</scope>
    <source>
        <strain evidence="1 2">MAKP1</strain>
    </source>
</reference>
<gene>
    <name evidence="1" type="ORF">JCR31_21865</name>
</gene>
<dbReference type="Proteomes" id="UP000613452">
    <property type="component" value="Unassembled WGS sequence"/>
</dbReference>
<name>A0ABD4LIF6_BACCE</name>
<comment type="caution">
    <text evidence="1">The sequence shown here is derived from an EMBL/GenBank/DDBJ whole genome shotgun (WGS) entry which is preliminary data.</text>
</comment>
<evidence type="ECO:0000313" key="2">
    <source>
        <dbReference type="Proteomes" id="UP000613452"/>
    </source>
</evidence>
<dbReference type="EMBL" id="JAEFBZ010000001">
    <property type="protein sequence ID" value="MBK1610550.1"/>
    <property type="molecule type" value="Genomic_DNA"/>
</dbReference>
<protein>
    <submittedName>
        <fullName evidence="1">Uncharacterized protein</fullName>
    </submittedName>
</protein>
<evidence type="ECO:0000313" key="1">
    <source>
        <dbReference type="EMBL" id="MBK1610550.1"/>
    </source>
</evidence>
<dbReference type="InterPro" id="IPR045390">
    <property type="entry name" value="ABC-3C_MC3"/>
</dbReference>
<organism evidence="1 2">
    <name type="scientific">Bacillus cereus</name>
    <dbReference type="NCBI Taxonomy" id="1396"/>
    <lineage>
        <taxon>Bacteria</taxon>
        <taxon>Bacillati</taxon>
        <taxon>Bacillota</taxon>
        <taxon>Bacilli</taxon>
        <taxon>Bacillales</taxon>
        <taxon>Bacillaceae</taxon>
        <taxon>Bacillus</taxon>
        <taxon>Bacillus cereus group</taxon>
    </lineage>
</organism>
<dbReference type="Pfam" id="PF20131">
    <property type="entry name" value="MC3"/>
    <property type="match status" value="1"/>
</dbReference>
<sequence>MEIEHLKTLSLNPFLNSKIIRSFVSGYGKECVNIELLYLVLPFVFDGYSRKILTSVNKSSTIYTAFLNSPEKRIVLGNLQERYEYMKSLTNEALIVAHNERAIILEHKVKLIKGMTYKNVRGKEMKSLLRASYYLGMIFSKSSNADIFRRLGVNNI</sequence>
<dbReference type="RefSeq" id="WP_078383592.1">
    <property type="nucleotide sequence ID" value="NZ_AP022886.1"/>
</dbReference>
<proteinExistence type="predicted"/>
<dbReference type="AlphaFoldDB" id="A0ABD4LIF6"/>